<dbReference type="Proteomes" id="UP000641741">
    <property type="component" value="Unassembled WGS sequence"/>
</dbReference>
<dbReference type="Pfam" id="PF01925">
    <property type="entry name" value="TauE"/>
    <property type="match status" value="1"/>
</dbReference>
<dbReference type="InterPro" id="IPR051598">
    <property type="entry name" value="TSUP/Inactive_protease-like"/>
</dbReference>
<gene>
    <name evidence="8" type="ORF">H8S02_09180</name>
</gene>
<evidence type="ECO:0000313" key="8">
    <source>
        <dbReference type="EMBL" id="MBC5696116.1"/>
    </source>
</evidence>
<comment type="similarity">
    <text evidence="2 6">Belongs to the 4-toluene sulfonate uptake permease (TSUP) (TC 2.A.102) family.</text>
</comment>
<name>A0ABR7GP67_9FIRM</name>
<dbReference type="InterPro" id="IPR002781">
    <property type="entry name" value="TM_pro_TauE-like"/>
</dbReference>
<feature type="transmembrane region" description="Helical" evidence="6">
    <location>
        <begin position="120"/>
        <end position="140"/>
    </location>
</feature>
<sequence length="227" mass="23783">MVRHGGKAGLRDLGRGDFSAVRPVGGGVLCPGRPAGFVLARLSSGRRGRRRARRTHLRAAAHAVAAPCLRSAHPVRRHPGCAAAVSAFVIGLLTGVLSGCGIGGGSLLLLWLTLVQDMPQFTAGGINLLYFLACAPAALVSHLKNHLIDRGAVKFCVPFGAMTSLLASFAAAGTDTSLLRRLFGVLLLYIGAKELFTKRKNPGTDPKPSSSNRVTRENHGGSPPRNP</sequence>
<comment type="caution">
    <text evidence="8">The sequence shown here is derived from an EMBL/GenBank/DDBJ whole genome shotgun (WGS) entry which is preliminary data.</text>
</comment>
<evidence type="ECO:0000256" key="4">
    <source>
        <dbReference type="ARBA" id="ARBA00022989"/>
    </source>
</evidence>
<evidence type="ECO:0000256" key="1">
    <source>
        <dbReference type="ARBA" id="ARBA00004141"/>
    </source>
</evidence>
<keyword evidence="9" id="KW-1185">Reference proteome</keyword>
<feature type="transmembrane region" description="Helical" evidence="6">
    <location>
        <begin position="81"/>
        <end position="114"/>
    </location>
</feature>
<evidence type="ECO:0000313" key="9">
    <source>
        <dbReference type="Proteomes" id="UP000641741"/>
    </source>
</evidence>
<protein>
    <recommendedName>
        <fullName evidence="6">Probable membrane transporter protein</fullName>
    </recommendedName>
</protein>
<evidence type="ECO:0000256" key="2">
    <source>
        <dbReference type="ARBA" id="ARBA00009142"/>
    </source>
</evidence>
<evidence type="ECO:0000256" key="7">
    <source>
        <dbReference type="SAM" id="MobiDB-lite"/>
    </source>
</evidence>
<dbReference type="PANTHER" id="PTHR43701:SF2">
    <property type="entry name" value="MEMBRANE TRANSPORTER PROTEIN YJNA-RELATED"/>
    <property type="match status" value="1"/>
</dbReference>
<accession>A0ABR7GP67</accession>
<dbReference type="EMBL" id="JACOPK010000008">
    <property type="protein sequence ID" value="MBC5696116.1"/>
    <property type="molecule type" value="Genomic_DNA"/>
</dbReference>
<evidence type="ECO:0000256" key="3">
    <source>
        <dbReference type="ARBA" id="ARBA00022692"/>
    </source>
</evidence>
<keyword evidence="3 6" id="KW-0812">Transmembrane</keyword>
<keyword evidence="6" id="KW-1003">Cell membrane</keyword>
<keyword evidence="4 6" id="KW-1133">Transmembrane helix</keyword>
<evidence type="ECO:0000256" key="6">
    <source>
        <dbReference type="RuleBase" id="RU363041"/>
    </source>
</evidence>
<keyword evidence="5 6" id="KW-0472">Membrane</keyword>
<dbReference type="PANTHER" id="PTHR43701">
    <property type="entry name" value="MEMBRANE TRANSPORTER PROTEIN MJ0441-RELATED"/>
    <property type="match status" value="1"/>
</dbReference>
<proteinExistence type="inferred from homology"/>
<feature type="region of interest" description="Disordered" evidence="7">
    <location>
        <begin position="199"/>
        <end position="227"/>
    </location>
</feature>
<feature type="transmembrane region" description="Helical" evidence="6">
    <location>
        <begin position="152"/>
        <end position="172"/>
    </location>
</feature>
<evidence type="ECO:0000256" key="5">
    <source>
        <dbReference type="ARBA" id="ARBA00023136"/>
    </source>
</evidence>
<comment type="subcellular location">
    <subcellularLocation>
        <location evidence="6">Cell membrane</location>
        <topology evidence="6">Multi-pass membrane protein</topology>
    </subcellularLocation>
    <subcellularLocation>
        <location evidence="1">Membrane</location>
        <topology evidence="1">Multi-pass membrane protein</topology>
    </subcellularLocation>
</comment>
<organism evidence="8 9">
    <name type="scientific">Agathobaculum hominis</name>
    <dbReference type="NCBI Taxonomy" id="2763014"/>
    <lineage>
        <taxon>Bacteria</taxon>
        <taxon>Bacillati</taxon>
        <taxon>Bacillota</taxon>
        <taxon>Clostridia</taxon>
        <taxon>Eubacteriales</taxon>
        <taxon>Butyricicoccaceae</taxon>
        <taxon>Agathobaculum</taxon>
    </lineage>
</organism>
<reference evidence="8 9" key="1">
    <citation type="submission" date="2020-08" db="EMBL/GenBank/DDBJ databases">
        <title>Genome public.</title>
        <authorList>
            <person name="Liu C."/>
            <person name="Sun Q."/>
        </authorList>
    </citation>
    <scope>NUCLEOTIDE SEQUENCE [LARGE SCALE GENOMIC DNA]</scope>
    <source>
        <strain evidence="8 9">M2</strain>
    </source>
</reference>